<evidence type="ECO:0000313" key="6">
    <source>
        <dbReference type="Proteomes" id="UP000015354"/>
    </source>
</evidence>
<dbReference type="Gene3D" id="3.40.50.410">
    <property type="entry name" value="von Willebrand factor, type A domain"/>
    <property type="match status" value="1"/>
</dbReference>
<dbReference type="GO" id="GO:0008540">
    <property type="term" value="C:proteasome regulatory particle, base subcomplex"/>
    <property type="evidence" value="ECO:0007669"/>
    <property type="project" value="TreeGrafter"/>
</dbReference>
<name>S9V331_9TRYP</name>
<dbReference type="GO" id="GO:0031593">
    <property type="term" value="F:polyubiquitin modification-dependent protein binding"/>
    <property type="evidence" value="ECO:0007669"/>
    <property type="project" value="TreeGrafter"/>
</dbReference>
<comment type="caution">
    <text evidence="5">The sequence shown here is derived from an EMBL/GenBank/DDBJ whole genome shotgun (WGS) entry which is preliminary data.</text>
</comment>
<feature type="compositionally biased region" description="Basic and acidic residues" evidence="3">
    <location>
        <begin position="320"/>
        <end position="338"/>
    </location>
</feature>
<dbReference type="PROSITE" id="PS50330">
    <property type="entry name" value="UIM"/>
    <property type="match status" value="2"/>
</dbReference>
<gene>
    <name evidence="5" type="ORF">STCU_08598</name>
</gene>
<dbReference type="SUPFAM" id="SSF53300">
    <property type="entry name" value="vWA-like"/>
    <property type="match status" value="1"/>
</dbReference>
<dbReference type="InterPro" id="IPR036465">
    <property type="entry name" value="vWFA_dom_sf"/>
</dbReference>
<evidence type="ECO:0000259" key="4">
    <source>
        <dbReference type="PROSITE" id="PS50234"/>
    </source>
</evidence>
<dbReference type="Pfam" id="PF13519">
    <property type="entry name" value="VWA_2"/>
    <property type="match status" value="1"/>
</dbReference>
<keyword evidence="2 5" id="KW-0647">Proteasome</keyword>
<dbReference type="GO" id="GO:0005634">
    <property type="term" value="C:nucleus"/>
    <property type="evidence" value="ECO:0007669"/>
    <property type="project" value="TreeGrafter"/>
</dbReference>
<evidence type="ECO:0000313" key="5">
    <source>
        <dbReference type="EMBL" id="EPY21311.1"/>
    </source>
</evidence>
<comment type="similarity">
    <text evidence="1">Belongs to the proteasome subunit S5A family.</text>
</comment>
<reference evidence="5 6" key="1">
    <citation type="journal article" date="2013" name="PLoS ONE">
        <title>Predicting the Proteins of Angomonas deanei, Strigomonas culicis and Their Respective Endosymbionts Reveals New Aspects of the Trypanosomatidae Family.</title>
        <authorList>
            <person name="Motta M.C."/>
            <person name="Martins A.C."/>
            <person name="de Souza S.S."/>
            <person name="Catta-Preta C.M."/>
            <person name="Silva R."/>
            <person name="Klein C.C."/>
            <person name="de Almeida L.G."/>
            <person name="de Lima Cunha O."/>
            <person name="Ciapina L.P."/>
            <person name="Brocchi M."/>
            <person name="Colabardini A.C."/>
            <person name="de Araujo Lima B."/>
            <person name="Machado C.R."/>
            <person name="de Almeida Soares C.M."/>
            <person name="Probst C.M."/>
            <person name="de Menezes C.B."/>
            <person name="Thompson C.E."/>
            <person name="Bartholomeu D.C."/>
            <person name="Gradia D.F."/>
            <person name="Pavoni D.P."/>
            <person name="Grisard E.C."/>
            <person name="Fantinatti-Garboggini F."/>
            <person name="Marchini F.K."/>
            <person name="Rodrigues-Luiz G.F."/>
            <person name="Wagner G."/>
            <person name="Goldman G.H."/>
            <person name="Fietto J.L."/>
            <person name="Elias M.C."/>
            <person name="Goldman M.H."/>
            <person name="Sagot M.F."/>
            <person name="Pereira M."/>
            <person name="Stoco P.H."/>
            <person name="de Mendonca-Neto R.P."/>
            <person name="Teixeira S.M."/>
            <person name="Maciel T.E."/>
            <person name="de Oliveira Mendes T.A."/>
            <person name="Urmenyi T.P."/>
            <person name="de Souza W."/>
            <person name="Schenkman S."/>
            <person name="de Vasconcelos A.T."/>
        </authorList>
    </citation>
    <scope>NUCLEOTIDE SEQUENCE [LARGE SCALE GENOMIC DNA]</scope>
</reference>
<feature type="domain" description="VWFA" evidence="4">
    <location>
        <begin position="4"/>
        <end position="186"/>
    </location>
</feature>
<dbReference type="Pfam" id="PF02809">
    <property type="entry name" value="UIM"/>
    <property type="match status" value="2"/>
</dbReference>
<evidence type="ECO:0000256" key="3">
    <source>
        <dbReference type="SAM" id="MobiDB-lite"/>
    </source>
</evidence>
<dbReference type="InterPro" id="IPR002035">
    <property type="entry name" value="VWF_A"/>
</dbReference>
<protein>
    <submittedName>
        <fullName evidence="5">26S proteasome regulatory subunit N10</fullName>
    </submittedName>
</protein>
<sequence>MPEACFLCLDSTEFMRNGDQFPNRLMAEQNAANMLANAKVQMNAENSVGFLTLGGTACTVYETLTFDVDRVMASLSNIPITGNKCHFSSGLLIASLALSHRTNPRSEKRIVAFIGSPIVETEKDLETLAKRLRKEDVAVDVVAFGVESNIPLLRTFVAKVNKNDSSRFLCVSDTDNLTSALMSDAIFLGENAFQGGESGGGGGGAAPNMGYAFGVDPNMDPELAMALRMSMEDEMQRQAAAAAATGAAPPVAAPGGQAASAVVAPAPPAMASGLSNEEDMDEDEMLRRALALSLEEAQQTAQTGTQPSGANGAGGNEDESFLKELNDAMTKKNDKDKK</sequence>
<evidence type="ECO:0000256" key="2">
    <source>
        <dbReference type="ARBA" id="ARBA00022942"/>
    </source>
</evidence>
<dbReference type="Gene3D" id="6.10.250.380">
    <property type="match status" value="1"/>
</dbReference>
<dbReference type="GO" id="GO:0005829">
    <property type="term" value="C:cytosol"/>
    <property type="evidence" value="ECO:0007669"/>
    <property type="project" value="TreeGrafter"/>
</dbReference>
<dbReference type="PANTHER" id="PTHR10223:SF0">
    <property type="entry name" value="26S PROTEASOME NON-ATPASE REGULATORY SUBUNIT 4"/>
    <property type="match status" value="1"/>
</dbReference>
<dbReference type="SMART" id="SM00726">
    <property type="entry name" value="UIM"/>
    <property type="match status" value="2"/>
</dbReference>
<dbReference type="PANTHER" id="PTHR10223">
    <property type="entry name" value="26S PROTEASOME NON-ATPASE REGULATORY SUBUNIT 4"/>
    <property type="match status" value="1"/>
</dbReference>
<organism evidence="5 6">
    <name type="scientific">Strigomonas culicis</name>
    <dbReference type="NCBI Taxonomy" id="28005"/>
    <lineage>
        <taxon>Eukaryota</taxon>
        <taxon>Discoba</taxon>
        <taxon>Euglenozoa</taxon>
        <taxon>Kinetoplastea</taxon>
        <taxon>Metakinetoplastina</taxon>
        <taxon>Trypanosomatida</taxon>
        <taxon>Trypanosomatidae</taxon>
        <taxon>Strigomonadinae</taxon>
        <taxon>Strigomonas</taxon>
    </lineage>
</organism>
<feature type="region of interest" description="Disordered" evidence="3">
    <location>
        <begin position="270"/>
        <end position="338"/>
    </location>
</feature>
<accession>S9V331</accession>
<dbReference type="OrthoDB" id="1731724at2759"/>
<proteinExistence type="inferred from homology"/>
<dbReference type="PROSITE" id="PS50234">
    <property type="entry name" value="VWFA"/>
    <property type="match status" value="1"/>
</dbReference>
<dbReference type="GO" id="GO:0043161">
    <property type="term" value="P:proteasome-mediated ubiquitin-dependent protein catabolic process"/>
    <property type="evidence" value="ECO:0007669"/>
    <property type="project" value="TreeGrafter"/>
</dbReference>
<feature type="compositionally biased region" description="Low complexity" evidence="3">
    <location>
        <begin position="288"/>
        <end position="306"/>
    </location>
</feature>
<dbReference type="InterPro" id="IPR027040">
    <property type="entry name" value="PSMD4"/>
</dbReference>
<dbReference type="Gene3D" id="6.10.140.100">
    <property type="match status" value="1"/>
</dbReference>
<keyword evidence="6" id="KW-1185">Reference proteome</keyword>
<dbReference type="Proteomes" id="UP000015354">
    <property type="component" value="Unassembled WGS sequence"/>
</dbReference>
<dbReference type="AlphaFoldDB" id="S9V331"/>
<evidence type="ECO:0000256" key="1">
    <source>
        <dbReference type="ARBA" id="ARBA00005574"/>
    </source>
</evidence>
<dbReference type="FunFam" id="3.40.50.410:FF:000005">
    <property type="entry name" value="26S proteasome non-ATPase regulatory subunit 4"/>
    <property type="match status" value="1"/>
</dbReference>
<dbReference type="InterPro" id="IPR003903">
    <property type="entry name" value="UIM_dom"/>
</dbReference>
<dbReference type="EMBL" id="ATMH01008598">
    <property type="protein sequence ID" value="EPY21311.1"/>
    <property type="molecule type" value="Genomic_DNA"/>
</dbReference>